<keyword evidence="2" id="KW-1133">Transmembrane helix</keyword>
<accession>A0A4U1BCJ2</accession>
<name>A0A4U1BCJ2_9GAMM</name>
<feature type="region of interest" description="Disordered" evidence="1">
    <location>
        <begin position="1"/>
        <end position="29"/>
    </location>
</feature>
<dbReference type="OrthoDB" id="5919086at2"/>
<evidence type="ECO:0000313" key="4">
    <source>
        <dbReference type="Proteomes" id="UP000305674"/>
    </source>
</evidence>
<dbReference type="AlphaFoldDB" id="A0A4U1BCJ2"/>
<organism evidence="3 4">
    <name type="scientific">Ferrimonas sediminicola</name>
    <dbReference type="NCBI Taxonomy" id="2569538"/>
    <lineage>
        <taxon>Bacteria</taxon>
        <taxon>Pseudomonadati</taxon>
        <taxon>Pseudomonadota</taxon>
        <taxon>Gammaproteobacteria</taxon>
        <taxon>Alteromonadales</taxon>
        <taxon>Ferrimonadaceae</taxon>
        <taxon>Ferrimonas</taxon>
    </lineage>
</organism>
<dbReference type="EMBL" id="SWCI01000009">
    <property type="protein sequence ID" value="TKB48202.1"/>
    <property type="molecule type" value="Genomic_DNA"/>
</dbReference>
<keyword evidence="4" id="KW-1185">Reference proteome</keyword>
<feature type="transmembrane region" description="Helical" evidence="2">
    <location>
        <begin position="166"/>
        <end position="188"/>
    </location>
</feature>
<evidence type="ECO:0000256" key="1">
    <source>
        <dbReference type="SAM" id="MobiDB-lite"/>
    </source>
</evidence>
<reference evidence="3 4" key="1">
    <citation type="submission" date="2019-04" db="EMBL/GenBank/DDBJ databases">
        <authorList>
            <person name="Hwang J.C."/>
        </authorList>
    </citation>
    <scope>NUCLEOTIDE SEQUENCE [LARGE SCALE GENOMIC DNA]</scope>
    <source>
        <strain evidence="3 4">IMCC35001</strain>
    </source>
</reference>
<keyword evidence="2" id="KW-0812">Transmembrane</keyword>
<keyword evidence="2" id="KW-0472">Membrane</keyword>
<feature type="transmembrane region" description="Helical" evidence="2">
    <location>
        <begin position="45"/>
        <end position="63"/>
    </location>
</feature>
<feature type="transmembrane region" description="Helical" evidence="2">
    <location>
        <begin position="114"/>
        <end position="132"/>
    </location>
</feature>
<sequence length="198" mass="22002">MEEKKVSHLENAVKSKEPANEKKPVQKSEHSTIVQASRLLTYKKITFVYAATGALFGLGYIAYLNPHVFLINSETLKVWNQAINAILLLVVPFMFGALAAYARVLISGEETNEYYKIIFSSGLIAAFSWMGIKSKVFLTLVSPYVEKVSKEVGEKVVSFPAQGEDAFYSMALVAILVGMFSSNIFIFVNQKVKQLTNT</sequence>
<feature type="transmembrane region" description="Helical" evidence="2">
    <location>
        <begin position="83"/>
        <end position="102"/>
    </location>
</feature>
<dbReference type="RefSeq" id="WP_136853896.1">
    <property type="nucleotide sequence ID" value="NZ_SWCI01000009.1"/>
</dbReference>
<evidence type="ECO:0000313" key="3">
    <source>
        <dbReference type="EMBL" id="TKB48202.1"/>
    </source>
</evidence>
<proteinExistence type="predicted"/>
<protein>
    <submittedName>
        <fullName evidence="3">Uncharacterized protein</fullName>
    </submittedName>
</protein>
<dbReference type="Proteomes" id="UP000305674">
    <property type="component" value="Unassembled WGS sequence"/>
</dbReference>
<comment type="caution">
    <text evidence="3">The sequence shown here is derived from an EMBL/GenBank/DDBJ whole genome shotgun (WGS) entry which is preliminary data.</text>
</comment>
<evidence type="ECO:0000256" key="2">
    <source>
        <dbReference type="SAM" id="Phobius"/>
    </source>
</evidence>
<gene>
    <name evidence="3" type="ORF">FCL40_13830</name>
</gene>